<comment type="caution">
    <text evidence="1">The sequence shown here is derived from an EMBL/GenBank/DDBJ whole genome shotgun (WGS) entry which is preliminary data.</text>
</comment>
<gene>
    <name evidence="1" type="ORF">AAG570_010084</name>
</gene>
<protein>
    <submittedName>
        <fullName evidence="1">Uncharacterized protein</fullName>
    </submittedName>
</protein>
<accession>A0ABD0YZQ7</accession>
<organism evidence="1 2">
    <name type="scientific">Ranatra chinensis</name>
    <dbReference type="NCBI Taxonomy" id="642074"/>
    <lineage>
        <taxon>Eukaryota</taxon>
        <taxon>Metazoa</taxon>
        <taxon>Ecdysozoa</taxon>
        <taxon>Arthropoda</taxon>
        <taxon>Hexapoda</taxon>
        <taxon>Insecta</taxon>
        <taxon>Pterygota</taxon>
        <taxon>Neoptera</taxon>
        <taxon>Paraneoptera</taxon>
        <taxon>Hemiptera</taxon>
        <taxon>Heteroptera</taxon>
        <taxon>Panheteroptera</taxon>
        <taxon>Nepomorpha</taxon>
        <taxon>Nepidae</taxon>
        <taxon>Ranatrinae</taxon>
        <taxon>Ranatra</taxon>
    </lineage>
</organism>
<dbReference type="Proteomes" id="UP001558652">
    <property type="component" value="Unassembled WGS sequence"/>
</dbReference>
<proteinExistence type="predicted"/>
<evidence type="ECO:0000313" key="2">
    <source>
        <dbReference type="Proteomes" id="UP001558652"/>
    </source>
</evidence>
<evidence type="ECO:0000313" key="1">
    <source>
        <dbReference type="EMBL" id="KAL1132127.1"/>
    </source>
</evidence>
<dbReference type="AlphaFoldDB" id="A0ABD0YZQ7"/>
<reference evidence="1 2" key="1">
    <citation type="submission" date="2024-07" db="EMBL/GenBank/DDBJ databases">
        <title>Chromosome-level genome assembly of the water stick insect Ranatra chinensis (Heteroptera: Nepidae).</title>
        <authorList>
            <person name="Liu X."/>
        </authorList>
    </citation>
    <scope>NUCLEOTIDE SEQUENCE [LARGE SCALE GENOMIC DNA]</scope>
    <source>
        <strain evidence="1">Cailab_2021Rc</strain>
        <tissue evidence="1">Muscle</tissue>
    </source>
</reference>
<name>A0ABD0YZQ7_9HEMI</name>
<sequence>MFGFDFDKLCHQAREFEKLMIYVRKKIIEPSKFGQGDKVARTLGDVKEEVASLEASCVKSFHTEKQISEQIDEKNKIVTSEIDAMWTDLGLVESSWKKHNYKSCPLTDHLVDDTSSILESDSSEKEMEFQNGDLDINELPLPNLPLATSSAEKEESGSRSPITPFGIRRRFESSRMQFSTPDHIPEMSNLTMEILGRSAKVNRSRRRLY</sequence>
<dbReference type="EMBL" id="JBFDAA010000005">
    <property type="protein sequence ID" value="KAL1132127.1"/>
    <property type="molecule type" value="Genomic_DNA"/>
</dbReference>
<keyword evidence="2" id="KW-1185">Reference proteome</keyword>